<dbReference type="InterPro" id="IPR039426">
    <property type="entry name" value="TonB-dep_rcpt-like"/>
</dbReference>
<dbReference type="Pfam" id="PF00593">
    <property type="entry name" value="TonB_dep_Rec_b-barrel"/>
    <property type="match status" value="1"/>
</dbReference>
<dbReference type="STRING" id="655355.SAMN05216283_105162"/>
<evidence type="ECO:0000256" key="1">
    <source>
        <dbReference type="PROSITE-ProRule" id="PRU01360"/>
    </source>
</evidence>
<dbReference type="InterPro" id="IPR023997">
    <property type="entry name" value="TonB-dep_OMP_SusC/RagA_CS"/>
</dbReference>
<dbReference type="FunFam" id="2.170.130.10:FF:000003">
    <property type="entry name" value="SusC/RagA family TonB-linked outer membrane protein"/>
    <property type="match status" value="1"/>
</dbReference>
<dbReference type="AlphaFoldDB" id="A0A1I2IBC0"/>
<dbReference type="InterPro" id="IPR037066">
    <property type="entry name" value="Plug_dom_sf"/>
</dbReference>
<keyword evidence="1" id="KW-0812">Transmembrane</keyword>
<keyword evidence="2" id="KW-0798">TonB box</keyword>
<keyword evidence="6" id="KW-1185">Reference proteome</keyword>
<protein>
    <submittedName>
        <fullName evidence="5">TonB-linked outer membrane protein, SusC/RagA family</fullName>
    </submittedName>
</protein>
<keyword evidence="1" id="KW-0813">Transport</keyword>
<comment type="subcellular location">
    <subcellularLocation>
        <location evidence="1">Cell outer membrane</location>
        <topology evidence="1">Multi-pass membrane protein</topology>
    </subcellularLocation>
</comment>
<accession>A0A1I2IBC0</accession>
<name>A0A1I2IBC0_9BACT</name>
<dbReference type="Gene3D" id="2.60.40.1120">
    <property type="entry name" value="Carboxypeptidase-like, regulatory domain"/>
    <property type="match status" value="1"/>
</dbReference>
<dbReference type="Pfam" id="PF13715">
    <property type="entry name" value="CarbopepD_reg_2"/>
    <property type="match status" value="1"/>
</dbReference>
<evidence type="ECO:0000256" key="2">
    <source>
        <dbReference type="RuleBase" id="RU003357"/>
    </source>
</evidence>
<dbReference type="NCBIfam" id="TIGR04056">
    <property type="entry name" value="OMP_RagA_SusC"/>
    <property type="match status" value="1"/>
</dbReference>
<keyword evidence="1 2" id="KW-0472">Membrane</keyword>
<keyword evidence="1" id="KW-1134">Transmembrane beta strand</keyword>
<dbReference type="InterPro" id="IPR023996">
    <property type="entry name" value="TonB-dep_OMP_SusC/RagA"/>
</dbReference>
<feature type="domain" description="TonB-dependent receptor plug" evidence="4">
    <location>
        <begin position="222"/>
        <end position="327"/>
    </location>
</feature>
<feature type="domain" description="TonB-dependent receptor-like beta-barrel" evidence="3">
    <location>
        <begin position="512"/>
        <end position="1093"/>
    </location>
</feature>
<dbReference type="RefSeq" id="WP_093920070.1">
    <property type="nucleotide sequence ID" value="NZ_FONW01000005.1"/>
</dbReference>
<dbReference type="GO" id="GO:0009279">
    <property type="term" value="C:cell outer membrane"/>
    <property type="evidence" value="ECO:0007669"/>
    <property type="project" value="UniProtKB-SubCell"/>
</dbReference>
<evidence type="ECO:0000313" key="6">
    <source>
        <dbReference type="Proteomes" id="UP000198964"/>
    </source>
</evidence>
<dbReference type="InterPro" id="IPR012910">
    <property type="entry name" value="Plug_dom"/>
</dbReference>
<evidence type="ECO:0000313" key="5">
    <source>
        <dbReference type="EMBL" id="SFF38136.1"/>
    </source>
</evidence>
<dbReference type="InterPro" id="IPR008969">
    <property type="entry name" value="CarboxyPept-like_regulatory"/>
</dbReference>
<evidence type="ECO:0000259" key="3">
    <source>
        <dbReference type="Pfam" id="PF00593"/>
    </source>
</evidence>
<dbReference type="FunFam" id="2.60.40.1120:FF:000003">
    <property type="entry name" value="Outer membrane protein Omp121"/>
    <property type="match status" value="1"/>
</dbReference>
<sequence>MKKLQRSGAVYWCALKKTFWIMRLVVLFLLTGILQVSALNSFSQQTRMSMKLKNVRLADVLNEIENQSDYYFLYNQDLIDVDRKVNVDAKKQTVEGILKELFDQTTTEFMIRDRQIILTNLSSTAFSQQAREVSGKVTDSFNQPLPGVTIVVKGTTKGTVSDLDGNYTLDQVAAGDVLLFSFVGMVPQEIPVGNQSAINVTMKEDAIGIDEVVAVGYGVQKKVNLTGAISSVTAKELDARPITNMSSALSGLATGVHISQTDGQPGKDGATIRIRGVGTLNNANPLVLIDGIESGIGDINSNDVESISVLKDAASSAIYGSRAANGVILVTTKKGKAGALKVNYNGYHGWQSTSQMPEYLSDFATYMEIANEAWTNIGQAAIFSQDDIDAFRNNPDPVFRPSVDWVDVWYGDTAPMHSHHLSFSGGTDKAVYNFSLGYLDQKGITPDTYAKRYNFRMNWEGSILKNLKVGTNLSGFWKDLENPDVTEIFGIVPGIPYERHQDGRYGNAQAIGVGTVINPRAQWENTHNTERNQNFLGKLYLNWEIIDGLSFSTNAAIKFNNTLKQSFGGLTELWNFNTDEVDQTLNKLTPARNSNSENFTITNYNTLNYSKTIAENHDLNVLVGSSVEKYRGDWFNAGIDNFHNNELFVLNAGLDNPQVGGSASEWSLVSFFSRVNYAYKSKYLLEGNVRYDGSSRFKEGNKWGVFPSFSAGWRISEEGFMQDVSWLDNLKVRTSWGKLGNQNIMRGSSPNYYPYQTSYALGQTYSLGGNITSGIASTEVVNSDIKWETTTTSNIGVDATLFGKLNVTAEYFHRLTDGILIGMNIPKTMGDKASPVVNLAEVTNQGWELSANYQDKLGDLAYNIGFNVSNVKNEVTKYQGEVRSGGNFVIWEGYSFRSMYGYVADGLIRSQEELDALNEKARELSGNSGAWYINNKTKPGDVKYQDLDGNGIINSEDREVIGNTIPKYTYGFNLNLDYKGFDFATLLQGVYGRDTYLGGNGVIPVGVNGDRGLFPSKWATDRFIPSDESTWATATLPRAVNPNSHSKNYMFSTFWKQDASYLRVKTIQLGYTVPNTAAFGIDRLRLYVNGENLFTFTKFDGFDPERSQTASGITQYPLQKTVSAGVQVTF</sequence>
<proteinExistence type="inferred from homology"/>
<gene>
    <name evidence="5" type="ORF">SAMN05216283_105162</name>
</gene>
<dbReference type="EMBL" id="FONW01000005">
    <property type="protein sequence ID" value="SFF38136.1"/>
    <property type="molecule type" value="Genomic_DNA"/>
</dbReference>
<dbReference type="InterPro" id="IPR000531">
    <property type="entry name" value="Beta-barrel_TonB"/>
</dbReference>
<dbReference type="Pfam" id="PF07715">
    <property type="entry name" value="Plug"/>
    <property type="match status" value="1"/>
</dbReference>
<dbReference type="SUPFAM" id="SSF49464">
    <property type="entry name" value="Carboxypeptidase regulatory domain-like"/>
    <property type="match status" value="1"/>
</dbReference>
<dbReference type="SUPFAM" id="SSF56935">
    <property type="entry name" value="Porins"/>
    <property type="match status" value="1"/>
</dbReference>
<dbReference type="Proteomes" id="UP000198964">
    <property type="component" value="Unassembled WGS sequence"/>
</dbReference>
<comment type="similarity">
    <text evidence="1 2">Belongs to the TonB-dependent receptor family.</text>
</comment>
<organism evidence="5 6">
    <name type="scientific">Sunxiuqinia elliptica</name>
    <dbReference type="NCBI Taxonomy" id="655355"/>
    <lineage>
        <taxon>Bacteria</taxon>
        <taxon>Pseudomonadati</taxon>
        <taxon>Bacteroidota</taxon>
        <taxon>Bacteroidia</taxon>
        <taxon>Marinilabiliales</taxon>
        <taxon>Prolixibacteraceae</taxon>
        <taxon>Sunxiuqinia</taxon>
    </lineage>
</organism>
<dbReference type="PROSITE" id="PS52016">
    <property type="entry name" value="TONB_DEPENDENT_REC_3"/>
    <property type="match status" value="1"/>
</dbReference>
<evidence type="ECO:0000259" key="4">
    <source>
        <dbReference type="Pfam" id="PF07715"/>
    </source>
</evidence>
<keyword evidence="1" id="KW-0998">Cell outer membrane</keyword>
<dbReference type="NCBIfam" id="TIGR04057">
    <property type="entry name" value="SusC_RagA_signa"/>
    <property type="match status" value="1"/>
</dbReference>
<reference evidence="5 6" key="1">
    <citation type="submission" date="2016-10" db="EMBL/GenBank/DDBJ databases">
        <authorList>
            <person name="de Groot N.N."/>
        </authorList>
    </citation>
    <scope>NUCLEOTIDE SEQUENCE [LARGE SCALE GENOMIC DNA]</scope>
    <source>
        <strain evidence="5 6">CGMCC 1.9156</strain>
    </source>
</reference>
<dbReference type="Gene3D" id="2.170.130.10">
    <property type="entry name" value="TonB-dependent receptor, plug domain"/>
    <property type="match status" value="1"/>
</dbReference>